<protein>
    <submittedName>
        <fullName evidence="2">Uncharacterized protein</fullName>
    </submittedName>
</protein>
<feature type="compositionally biased region" description="Low complexity" evidence="1">
    <location>
        <begin position="183"/>
        <end position="208"/>
    </location>
</feature>
<feature type="region of interest" description="Disordered" evidence="1">
    <location>
        <begin position="266"/>
        <end position="320"/>
    </location>
</feature>
<name>A0A9J6D110_RHIMP</name>
<organism evidence="2 3">
    <name type="scientific">Rhipicephalus microplus</name>
    <name type="common">Cattle tick</name>
    <name type="synonym">Boophilus microplus</name>
    <dbReference type="NCBI Taxonomy" id="6941"/>
    <lineage>
        <taxon>Eukaryota</taxon>
        <taxon>Metazoa</taxon>
        <taxon>Ecdysozoa</taxon>
        <taxon>Arthropoda</taxon>
        <taxon>Chelicerata</taxon>
        <taxon>Arachnida</taxon>
        <taxon>Acari</taxon>
        <taxon>Parasitiformes</taxon>
        <taxon>Ixodida</taxon>
        <taxon>Ixodoidea</taxon>
        <taxon>Ixodidae</taxon>
        <taxon>Rhipicephalinae</taxon>
        <taxon>Rhipicephalus</taxon>
        <taxon>Boophilus</taxon>
    </lineage>
</organism>
<reference evidence="2" key="2">
    <citation type="submission" date="2021-09" db="EMBL/GenBank/DDBJ databases">
        <authorList>
            <person name="Jia N."/>
            <person name="Wang J."/>
            <person name="Shi W."/>
            <person name="Du L."/>
            <person name="Sun Y."/>
            <person name="Zhan W."/>
            <person name="Jiang J."/>
            <person name="Wang Q."/>
            <person name="Zhang B."/>
            <person name="Ji P."/>
            <person name="Sakyi L.B."/>
            <person name="Cui X."/>
            <person name="Yuan T."/>
            <person name="Jiang B."/>
            <person name="Yang W."/>
            <person name="Lam T.T.-Y."/>
            <person name="Chang Q."/>
            <person name="Ding S."/>
            <person name="Wang X."/>
            <person name="Zhu J."/>
            <person name="Ruan X."/>
            <person name="Zhao L."/>
            <person name="Wei J."/>
            <person name="Que T."/>
            <person name="Du C."/>
            <person name="Cheng J."/>
            <person name="Dai P."/>
            <person name="Han X."/>
            <person name="Huang E."/>
            <person name="Gao Y."/>
            <person name="Liu J."/>
            <person name="Shao H."/>
            <person name="Ye R."/>
            <person name="Li L."/>
            <person name="Wei W."/>
            <person name="Wang X."/>
            <person name="Wang C."/>
            <person name="Huo Q."/>
            <person name="Li W."/>
            <person name="Guo W."/>
            <person name="Chen H."/>
            <person name="Chen S."/>
            <person name="Zhou L."/>
            <person name="Zhou L."/>
            <person name="Ni X."/>
            <person name="Tian J."/>
            <person name="Zhou Y."/>
            <person name="Sheng Y."/>
            <person name="Liu T."/>
            <person name="Pan Y."/>
            <person name="Xia L."/>
            <person name="Li J."/>
            <person name="Zhao F."/>
            <person name="Cao W."/>
        </authorList>
    </citation>
    <scope>NUCLEOTIDE SEQUENCE</scope>
    <source>
        <strain evidence="2">Rmic-2018</strain>
        <tissue evidence="2">Larvae</tissue>
    </source>
</reference>
<reference evidence="2" key="1">
    <citation type="journal article" date="2020" name="Cell">
        <title>Large-Scale Comparative Analyses of Tick Genomes Elucidate Their Genetic Diversity and Vector Capacities.</title>
        <authorList>
            <consortium name="Tick Genome and Microbiome Consortium (TIGMIC)"/>
            <person name="Jia N."/>
            <person name="Wang J."/>
            <person name="Shi W."/>
            <person name="Du L."/>
            <person name="Sun Y."/>
            <person name="Zhan W."/>
            <person name="Jiang J.F."/>
            <person name="Wang Q."/>
            <person name="Zhang B."/>
            <person name="Ji P."/>
            <person name="Bell-Sakyi L."/>
            <person name="Cui X.M."/>
            <person name="Yuan T.T."/>
            <person name="Jiang B.G."/>
            <person name="Yang W.F."/>
            <person name="Lam T.T."/>
            <person name="Chang Q.C."/>
            <person name="Ding S.J."/>
            <person name="Wang X.J."/>
            <person name="Zhu J.G."/>
            <person name="Ruan X.D."/>
            <person name="Zhao L."/>
            <person name="Wei J.T."/>
            <person name="Ye R.Z."/>
            <person name="Que T.C."/>
            <person name="Du C.H."/>
            <person name="Zhou Y.H."/>
            <person name="Cheng J.X."/>
            <person name="Dai P.F."/>
            <person name="Guo W.B."/>
            <person name="Han X.H."/>
            <person name="Huang E.J."/>
            <person name="Li L.F."/>
            <person name="Wei W."/>
            <person name="Gao Y.C."/>
            <person name="Liu J.Z."/>
            <person name="Shao H.Z."/>
            <person name="Wang X."/>
            <person name="Wang C.C."/>
            <person name="Yang T.C."/>
            <person name="Huo Q.B."/>
            <person name="Li W."/>
            <person name="Chen H.Y."/>
            <person name="Chen S.E."/>
            <person name="Zhou L.G."/>
            <person name="Ni X.B."/>
            <person name="Tian J.H."/>
            <person name="Sheng Y."/>
            <person name="Liu T."/>
            <person name="Pan Y.S."/>
            <person name="Xia L.Y."/>
            <person name="Li J."/>
            <person name="Zhao F."/>
            <person name="Cao W.C."/>
        </authorList>
    </citation>
    <scope>NUCLEOTIDE SEQUENCE</scope>
    <source>
        <strain evidence="2">Rmic-2018</strain>
    </source>
</reference>
<evidence type="ECO:0000256" key="1">
    <source>
        <dbReference type="SAM" id="MobiDB-lite"/>
    </source>
</evidence>
<proteinExistence type="predicted"/>
<feature type="region of interest" description="Disordered" evidence="1">
    <location>
        <begin position="177"/>
        <end position="219"/>
    </location>
</feature>
<evidence type="ECO:0000313" key="2">
    <source>
        <dbReference type="EMBL" id="KAH7977146.1"/>
    </source>
</evidence>
<feature type="compositionally biased region" description="Low complexity" evidence="1">
    <location>
        <begin position="287"/>
        <end position="301"/>
    </location>
</feature>
<dbReference type="Proteomes" id="UP000821866">
    <property type="component" value="Unassembled WGS sequence"/>
</dbReference>
<dbReference type="EMBL" id="JABSTU010002740">
    <property type="protein sequence ID" value="KAH7977146.1"/>
    <property type="molecule type" value="Genomic_DNA"/>
</dbReference>
<keyword evidence="3" id="KW-1185">Reference proteome</keyword>
<feature type="compositionally biased region" description="Low complexity" evidence="1">
    <location>
        <begin position="310"/>
        <end position="320"/>
    </location>
</feature>
<accession>A0A9J6D110</accession>
<feature type="region of interest" description="Disordered" evidence="1">
    <location>
        <begin position="24"/>
        <end position="52"/>
    </location>
</feature>
<comment type="caution">
    <text evidence="2">The sequence shown here is derived from an EMBL/GenBank/DDBJ whole genome shotgun (WGS) entry which is preliminary data.</text>
</comment>
<sequence>MTWMKQLVYSEIALATMTKLNDDERLAAPPPRSAPSSPGGHDSHRRPPKSPVELTKLQPWHLYTALLQAAFLQDLPPASRDTVRIHPVNNTFTLSVADSARAQAYLRITSLTVSGNTFTVHLYAPPQTMPSGAYCTTPSTTSRTKPSLKTLRQAILPSLLWAAAAWARPLTSWSPSWSRNYRGGSSTTVSASPPSVPQQGGSLLQLPLDRPPDRRVPQAAAERCHRCGAAHPTPPEGSPPTCNPRCIVCNGNHPTYSSNVNTAYVQRPQRRRPRHLTHTPRHNSLFRRSGSALSQQAASGPSPAPPPKRLLPLRPRTSGA</sequence>
<evidence type="ECO:0000313" key="3">
    <source>
        <dbReference type="Proteomes" id="UP000821866"/>
    </source>
</evidence>
<gene>
    <name evidence="2" type="ORF">HPB51_026994</name>
</gene>
<feature type="compositionally biased region" description="Basic residues" evidence="1">
    <location>
        <begin position="268"/>
        <end position="285"/>
    </location>
</feature>
<dbReference type="AlphaFoldDB" id="A0A9J6D110"/>